<evidence type="ECO:0000313" key="2">
    <source>
        <dbReference type="EMBL" id="VTY09885.1"/>
    </source>
</evidence>
<dbReference type="AlphaFoldDB" id="A0A9X9R0D9"/>
<feature type="transmembrane region" description="Helical" evidence="1">
    <location>
        <begin position="55"/>
        <end position="73"/>
    </location>
</feature>
<dbReference type="EMBL" id="CABFLZ010000048">
    <property type="protein sequence ID" value="VTY09885.1"/>
    <property type="molecule type" value="Genomic_DNA"/>
</dbReference>
<keyword evidence="1" id="KW-0472">Membrane</keyword>
<comment type="caution">
    <text evidence="2">The sequence shown here is derived from an EMBL/GenBank/DDBJ whole genome shotgun (WGS) entry which is preliminary data.</text>
</comment>
<dbReference type="RefSeq" id="WP_204788818.1">
    <property type="nucleotide sequence ID" value="NZ_CABFLZ010000048.1"/>
</dbReference>
<organism evidence="2 3">
    <name type="scientific">Neisseria subflava</name>
    <dbReference type="NCBI Taxonomy" id="28449"/>
    <lineage>
        <taxon>Bacteria</taxon>
        <taxon>Pseudomonadati</taxon>
        <taxon>Pseudomonadota</taxon>
        <taxon>Betaproteobacteria</taxon>
        <taxon>Neisseriales</taxon>
        <taxon>Neisseriaceae</taxon>
        <taxon>Neisseria</taxon>
    </lineage>
</organism>
<evidence type="ECO:0000313" key="3">
    <source>
        <dbReference type="Proteomes" id="UP000626795"/>
    </source>
</evidence>
<keyword evidence="1" id="KW-1133">Transmembrane helix</keyword>
<keyword evidence="3" id="KW-1185">Reference proteome</keyword>
<reference evidence="2" key="1">
    <citation type="submission" date="2019-05" db="EMBL/GenBank/DDBJ databases">
        <authorList>
            <person name="Hibberd M."/>
        </authorList>
    </citation>
    <scope>NUCLEOTIDE SEQUENCE</scope>
    <source>
        <strain evidence="2">Neisseria_subflava_BgEED23</strain>
    </source>
</reference>
<proteinExistence type="predicted"/>
<name>A0A9X9R0D9_NEISU</name>
<evidence type="ECO:0000256" key="1">
    <source>
        <dbReference type="SAM" id="Phobius"/>
    </source>
</evidence>
<gene>
    <name evidence="2" type="ORF">ONOEEDHL_01109</name>
</gene>
<sequence>MKITVPVKPIIILILSVSGLLIPVFFIYPIIASILVSIVKCKMIKRIIKYIEKNLYAILSNLILVLTALFIYYQAQFAKEATIPNLVVSVFNDEERKGLYVTNFGKGHAIVDSIQINQTKHETITKKIWNSTLKNLGINAEAHCFSWSPIQKNIVLRAGETNILLGQRQSVSNLIKNTSRNLQEQNLIDRINKLNQLVLEDISNSENVVNGKDIVSKFNNILNEYDGLQKELQKDNSNNECEEINKQFMENHGKEIIKKLDNIEITIFYHSIIDDKSINSKRLLFEMDDK</sequence>
<accession>A0A9X9R0D9</accession>
<keyword evidence="1" id="KW-0812">Transmembrane</keyword>
<feature type="transmembrane region" description="Helical" evidence="1">
    <location>
        <begin position="12"/>
        <end position="35"/>
    </location>
</feature>
<protein>
    <submittedName>
        <fullName evidence="2">Uncharacterized protein</fullName>
    </submittedName>
</protein>
<dbReference type="Proteomes" id="UP000626795">
    <property type="component" value="Unassembled WGS sequence"/>
</dbReference>